<evidence type="ECO:0000256" key="1">
    <source>
        <dbReference type="ARBA" id="ARBA00001964"/>
    </source>
</evidence>
<evidence type="ECO:0000259" key="11">
    <source>
        <dbReference type="Pfam" id="PF02775"/>
    </source>
</evidence>
<dbReference type="GO" id="GO:0030976">
    <property type="term" value="F:thiamine pyrophosphate binding"/>
    <property type="evidence" value="ECO:0007669"/>
    <property type="project" value="InterPro"/>
</dbReference>
<dbReference type="GO" id="GO:0005634">
    <property type="term" value="C:nucleus"/>
    <property type="evidence" value="ECO:0007669"/>
    <property type="project" value="TreeGrafter"/>
</dbReference>
<dbReference type="SUPFAM" id="SSF52467">
    <property type="entry name" value="DHS-like NAD/FAD-binding domain"/>
    <property type="match status" value="1"/>
</dbReference>
<dbReference type="AlphaFoldDB" id="A0A9P6WLC0"/>
<feature type="domain" description="Thiamine pyrophosphate enzyme central" evidence="10">
    <location>
        <begin position="230"/>
        <end position="348"/>
    </location>
</feature>
<evidence type="ECO:0000256" key="3">
    <source>
        <dbReference type="ARBA" id="ARBA00022723"/>
    </source>
</evidence>
<comment type="similarity">
    <text evidence="2 9">Belongs to the TPP enzyme family.</text>
</comment>
<evidence type="ECO:0000256" key="7">
    <source>
        <dbReference type="ARBA" id="ARBA00023239"/>
    </source>
</evidence>
<comment type="cofactor">
    <cofactor evidence="1">
        <name>thiamine diphosphate</name>
        <dbReference type="ChEBI" id="CHEBI:58937"/>
    </cofactor>
</comment>
<dbReference type="CDD" id="cd07038">
    <property type="entry name" value="TPP_PYR_PDC_IPDC_like"/>
    <property type="match status" value="1"/>
</dbReference>
<evidence type="ECO:0000259" key="12">
    <source>
        <dbReference type="Pfam" id="PF02776"/>
    </source>
</evidence>
<dbReference type="Gene3D" id="3.40.50.970">
    <property type="match status" value="2"/>
</dbReference>
<evidence type="ECO:0000256" key="8">
    <source>
        <dbReference type="PIRSR" id="PIRSR036565-2"/>
    </source>
</evidence>
<dbReference type="SUPFAM" id="SSF52518">
    <property type="entry name" value="Thiamin diphosphate-binding fold (THDP-binding)"/>
    <property type="match status" value="2"/>
</dbReference>
<comment type="cofactor">
    <cofactor evidence="8">
        <name>Mg(2+)</name>
        <dbReference type="ChEBI" id="CHEBI:18420"/>
    </cofactor>
    <text evidence="8">Binds 1 Mg(2+) per subunit.</text>
</comment>
<dbReference type="InterPro" id="IPR012110">
    <property type="entry name" value="PDC/IPDC-like"/>
</dbReference>
<reference evidence="13" key="1">
    <citation type="submission" date="2020-11" db="EMBL/GenBank/DDBJ databases">
        <title>Kefir isolates.</title>
        <authorList>
            <person name="Marcisauskas S."/>
            <person name="Kim Y."/>
            <person name="Blasche S."/>
        </authorList>
    </citation>
    <scope>NUCLEOTIDE SEQUENCE</scope>
    <source>
        <strain evidence="13">Olga-1</strain>
    </source>
</reference>
<dbReference type="GO" id="GO:0004737">
    <property type="term" value="F:pyruvate decarboxylase activity"/>
    <property type="evidence" value="ECO:0007669"/>
    <property type="project" value="TreeGrafter"/>
</dbReference>
<evidence type="ECO:0000259" key="10">
    <source>
        <dbReference type="Pfam" id="PF00205"/>
    </source>
</evidence>
<evidence type="ECO:0008006" key="15">
    <source>
        <dbReference type="Google" id="ProtNLM"/>
    </source>
</evidence>
<organism evidence="13 14">
    <name type="scientific">Pichia californica</name>
    <dbReference type="NCBI Taxonomy" id="460514"/>
    <lineage>
        <taxon>Eukaryota</taxon>
        <taxon>Fungi</taxon>
        <taxon>Dikarya</taxon>
        <taxon>Ascomycota</taxon>
        <taxon>Saccharomycotina</taxon>
        <taxon>Pichiomycetes</taxon>
        <taxon>Pichiales</taxon>
        <taxon>Pichiaceae</taxon>
        <taxon>Pichia</taxon>
    </lineage>
</organism>
<dbReference type="GO" id="GO:0000949">
    <property type="term" value="P:aromatic amino acid family catabolic process to alcohol via Ehrlich pathway"/>
    <property type="evidence" value="ECO:0007669"/>
    <property type="project" value="TreeGrafter"/>
</dbReference>
<dbReference type="CDD" id="cd02005">
    <property type="entry name" value="TPP_PDC_IPDC"/>
    <property type="match status" value="1"/>
</dbReference>
<dbReference type="InterPro" id="IPR029035">
    <property type="entry name" value="DHS-like_NAD/FAD-binding_dom"/>
</dbReference>
<dbReference type="InterPro" id="IPR029061">
    <property type="entry name" value="THDP-binding"/>
</dbReference>
<dbReference type="FunFam" id="3.40.50.970:FF:000024">
    <property type="entry name" value="Pyruvate decarboxylase isozyme"/>
    <property type="match status" value="1"/>
</dbReference>
<name>A0A9P6WLC0_9ASCO</name>
<feature type="binding site" evidence="8">
    <location>
        <position position="506"/>
    </location>
    <ligand>
        <name>Mg(2+)</name>
        <dbReference type="ChEBI" id="CHEBI:18420"/>
    </ligand>
</feature>
<dbReference type="GO" id="GO:0000287">
    <property type="term" value="F:magnesium ion binding"/>
    <property type="evidence" value="ECO:0007669"/>
    <property type="project" value="InterPro"/>
</dbReference>
<dbReference type="InterPro" id="IPR012000">
    <property type="entry name" value="Thiamin_PyroP_enz_cen_dom"/>
</dbReference>
<keyword evidence="7" id="KW-0456">Lyase</keyword>
<dbReference type="InterPro" id="IPR047213">
    <property type="entry name" value="TPP_PYR_PDC_IPDC-like"/>
</dbReference>
<feature type="domain" description="Thiamine pyrophosphate enzyme TPP-binding" evidence="11">
    <location>
        <begin position="430"/>
        <end position="570"/>
    </location>
</feature>
<dbReference type="Pfam" id="PF00205">
    <property type="entry name" value="TPP_enzyme_M"/>
    <property type="match status" value="1"/>
</dbReference>
<evidence type="ECO:0000256" key="9">
    <source>
        <dbReference type="RuleBase" id="RU362132"/>
    </source>
</evidence>
<dbReference type="InterPro" id="IPR012001">
    <property type="entry name" value="Thiamin_PyroP_enz_TPP-bd_dom"/>
</dbReference>
<protein>
    <recommendedName>
        <fullName evidence="15">Pyruvate decarboxylase</fullName>
    </recommendedName>
</protein>
<gene>
    <name evidence="13" type="ORF">C6P40_001329</name>
</gene>
<sequence length="588" mass="65957">MAPVSLDYSPQNNYTLPLSEYVFRRIESLGIHNIFGVPGDYNLSFLEHLYSVPSLNWVGCCNELNSAYAADGYSRTIGHNKFGVLLTTQGVGELSALNGISGSFAEHVPILHIVGTTKYSDKAKGAHFHHIINGLSTRDPTNHYVYENIASNVSCKVLSLTDNLSNAANEIDDLFMTILKTKKPGYLYIPCDLVNNSIDASNLINIPGNKLQERFPSSDIETIENISNIIVDKLINSKRPSLLCDILTDRFGQTSNTQNLVNLLNIPCSNSNMGKSLLNESSPNYIGDYNGDESAKTVQSYIQSTDCFLHVGDYYNEINSGHWTLYNGIDPNAIILLNPEYIKIGSKIFNNVSFEDIIPQILLNLKSKSELTTLPKFKIPKTIFSIEEIPSNTPISQTKMLETLQSFFKPNDYIITETCSMMFGLPDVRLPNNSKVIGQHYYLSIGMALPCSFGVSIAMKELGFNDSHRLILIEGDGAAQMTIQELSNFNRDDIVKPLVILLNNNGYTVERIIKGAERDYNDIRPDWEWTNIFKTFGVKNSETCKVETPDELLNALNRFDSNRNIPRLLEVKLDKMDVPWRFHKMVGN</sequence>
<keyword evidence="3 8" id="KW-0479">Metal-binding</keyword>
<dbReference type="InterPro" id="IPR011766">
    <property type="entry name" value="TPP_enzyme_TPP-bd"/>
</dbReference>
<dbReference type="Gene3D" id="3.40.50.1220">
    <property type="entry name" value="TPP-binding domain"/>
    <property type="match status" value="1"/>
</dbReference>
<dbReference type="PANTHER" id="PTHR43452:SF3">
    <property type="entry name" value="TRANSAMINATED AMINO ACID DECARBOXYLASE"/>
    <property type="match status" value="1"/>
</dbReference>
<keyword evidence="6 9" id="KW-0786">Thiamine pyrophosphate</keyword>
<comment type="caution">
    <text evidence="13">The sequence shown here is derived from an EMBL/GenBank/DDBJ whole genome shotgun (WGS) entry which is preliminary data.</text>
</comment>
<feature type="binding site" evidence="8">
    <location>
        <position position="504"/>
    </location>
    <ligand>
        <name>Mg(2+)</name>
        <dbReference type="ChEBI" id="CHEBI:18420"/>
    </ligand>
</feature>
<dbReference type="Proteomes" id="UP000697127">
    <property type="component" value="Unassembled WGS sequence"/>
</dbReference>
<feature type="binding site" evidence="8">
    <location>
        <position position="476"/>
    </location>
    <ligand>
        <name>Mg(2+)</name>
        <dbReference type="ChEBI" id="CHEBI:18420"/>
    </ligand>
</feature>
<accession>A0A9P6WLC0</accession>
<dbReference type="PANTHER" id="PTHR43452">
    <property type="entry name" value="PYRUVATE DECARBOXYLASE"/>
    <property type="match status" value="1"/>
</dbReference>
<dbReference type="OrthoDB" id="308383at2759"/>
<dbReference type="GO" id="GO:0005829">
    <property type="term" value="C:cytosol"/>
    <property type="evidence" value="ECO:0007669"/>
    <property type="project" value="TreeGrafter"/>
</dbReference>
<dbReference type="EMBL" id="PUHW01000177">
    <property type="protein sequence ID" value="KAG0688153.1"/>
    <property type="molecule type" value="Genomic_DNA"/>
</dbReference>
<feature type="domain" description="Thiamine pyrophosphate enzyme N-terminal TPP-binding" evidence="12">
    <location>
        <begin position="19"/>
        <end position="126"/>
    </location>
</feature>
<evidence type="ECO:0000256" key="2">
    <source>
        <dbReference type="ARBA" id="ARBA00007812"/>
    </source>
</evidence>
<evidence type="ECO:0000256" key="4">
    <source>
        <dbReference type="ARBA" id="ARBA00022793"/>
    </source>
</evidence>
<evidence type="ECO:0000313" key="14">
    <source>
        <dbReference type="Proteomes" id="UP000697127"/>
    </source>
</evidence>
<dbReference type="Pfam" id="PF02775">
    <property type="entry name" value="TPP_enzyme_C"/>
    <property type="match status" value="1"/>
</dbReference>
<keyword evidence="5 8" id="KW-0460">Magnesium</keyword>
<proteinExistence type="inferred from homology"/>
<evidence type="ECO:0000256" key="6">
    <source>
        <dbReference type="ARBA" id="ARBA00023052"/>
    </source>
</evidence>
<dbReference type="PIRSF" id="PIRSF036565">
    <property type="entry name" value="Pyruvt_ip_decrb"/>
    <property type="match status" value="1"/>
</dbReference>
<dbReference type="Pfam" id="PF02776">
    <property type="entry name" value="TPP_enzyme_N"/>
    <property type="match status" value="1"/>
</dbReference>
<keyword evidence="14" id="KW-1185">Reference proteome</keyword>
<evidence type="ECO:0000313" key="13">
    <source>
        <dbReference type="EMBL" id="KAG0688153.1"/>
    </source>
</evidence>
<keyword evidence="4" id="KW-0210">Decarboxylase</keyword>
<dbReference type="InterPro" id="IPR047214">
    <property type="entry name" value="TPP_PDC_IPDC"/>
</dbReference>
<evidence type="ECO:0000256" key="5">
    <source>
        <dbReference type="ARBA" id="ARBA00022842"/>
    </source>
</evidence>